<organism evidence="1 2">
    <name type="scientific">Blepharisma stoltei</name>
    <dbReference type="NCBI Taxonomy" id="1481888"/>
    <lineage>
        <taxon>Eukaryota</taxon>
        <taxon>Sar</taxon>
        <taxon>Alveolata</taxon>
        <taxon>Ciliophora</taxon>
        <taxon>Postciliodesmatophora</taxon>
        <taxon>Heterotrichea</taxon>
        <taxon>Heterotrichida</taxon>
        <taxon>Blepharismidae</taxon>
        <taxon>Blepharisma</taxon>
    </lineage>
</organism>
<keyword evidence="2" id="KW-1185">Reference proteome</keyword>
<accession>A0AAU9IPR6</accession>
<dbReference type="GO" id="GO:0034551">
    <property type="term" value="P:mitochondrial respiratory chain complex III assembly"/>
    <property type="evidence" value="ECO:0007669"/>
    <property type="project" value="InterPro"/>
</dbReference>
<dbReference type="PANTHER" id="PTHR47484:SF1">
    <property type="entry name" value="COMPLEX 1 PROTEIN CONTAINING PROTEIN, EXPRESSED"/>
    <property type="match status" value="1"/>
</dbReference>
<dbReference type="AlphaFoldDB" id="A0AAU9IPR6"/>
<protein>
    <submittedName>
        <fullName evidence="1">Uncharacterized protein</fullName>
    </submittedName>
</protein>
<name>A0AAU9IPR6_9CILI</name>
<evidence type="ECO:0000313" key="2">
    <source>
        <dbReference type="Proteomes" id="UP001162131"/>
    </source>
</evidence>
<evidence type="ECO:0000313" key="1">
    <source>
        <dbReference type="EMBL" id="CAG9315736.1"/>
    </source>
</evidence>
<gene>
    <name evidence="1" type="ORF">BSTOLATCC_MIC14486</name>
</gene>
<reference evidence="1" key="1">
    <citation type="submission" date="2021-09" db="EMBL/GenBank/DDBJ databases">
        <authorList>
            <consortium name="AG Swart"/>
            <person name="Singh M."/>
            <person name="Singh A."/>
            <person name="Seah K."/>
            <person name="Emmerich C."/>
        </authorList>
    </citation>
    <scope>NUCLEOTIDE SEQUENCE</scope>
    <source>
        <strain evidence="1">ATCC30299</strain>
    </source>
</reference>
<comment type="caution">
    <text evidence="1">The sequence shown here is derived from an EMBL/GenBank/DDBJ whole genome shotgun (WGS) entry which is preliminary data.</text>
</comment>
<dbReference type="EMBL" id="CAJZBQ010000014">
    <property type="protein sequence ID" value="CAG9315736.1"/>
    <property type="molecule type" value="Genomic_DNA"/>
</dbReference>
<dbReference type="PANTHER" id="PTHR47484">
    <property type="entry name" value="COMPLEX 1 PROTEIN CONTAINING PROTEIN, EXPRESSED"/>
    <property type="match status" value="1"/>
</dbReference>
<dbReference type="CDD" id="cd20267">
    <property type="entry name" value="Complex1_LYR_LYRM7"/>
    <property type="match status" value="1"/>
</dbReference>
<dbReference type="GO" id="GO:0005739">
    <property type="term" value="C:mitochondrion"/>
    <property type="evidence" value="ECO:0007669"/>
    <property type="project" value="GOC"/>
</dbReference>
<proteinExistence type="predicted"/>
<dbReference type="InterPro" id="IPR045298">
    <property type="entry name" value="Complex1_LYR_LYRM7"/>
</dbReference>
<dbReference type="Proteomes" id="UP001162131">
    <property type="component" value="Unassembled WGS sequence"/>
</dbReference>
<sequence>MMHSWNFLNFSQEQDLNENIIKEMGILEKILEKPVENLLRSNIPPPNREALLLFREYLKFASCLTWCHTDGTPWSKIIKTSIRAEFEAAREEKDPLIQGQLIVSWRQALDELKHKYNDAQHAFVQRIHDGRTDNKRDI</sequence>